<accession>U5C3R7</accession>
<keyword evidence="2" id="KW-1185">Reference proteome</keyword>
<protein>
    <submittedName>
        <fullName evidence="1">Uncharacterized protein</fullName>
    </submittedName>
</protein>
<dbReference type="AlphaFoldDB" id="U5C3R7"/>
<proteinExistence type="predicted"/>
<dbReference type="eggNOG" id="COG3533">
    <property type="taxonomic scope" value="Bacteria"/>
</dbReference>
<gene>
    <name evidence="1" type="ORF">P872_00385</name>
</gene>
<organism evidence="1 2">
    <name type="scientific">Rhodonellum psychrophilum GCM71 = DSM 17998</name>
    <dbReference type="NCBI Taxonomy" id="1123057"/>
    <lineage>
        <taxon>Bacteria</taxon>
        <taxon>Pseudomonadati</taxon>
        <taxon>Bacteroidota</taxon>
        <taxon>Cytophagia</taxon>
        <taxon>Cytophagales</taxon>
        <taxon>Cytophagaceae</taxon>
        <taxon>Rhodonellum</taxon>
    </lineage>
</organism>
<dbReference type="EMBL" id="AWXR01000012">
    <property type="protein sequence ID" value="ERM83566.1"/>
    <property type="molecule type" value="Genomic_DNA"/>
</dbReference>
<name>U5C3R7_9BACT</name>
<sequence length="53" mass="6289">MIKEQFTSNESQKITDRDSDISRFKTQEIEVKFVSIDGLETERIHYVRLLKAD</sequence>
<evidence type="ECO:0000313" key="2">
    <source>
        <dbReference type="Proteomes" id="UP000016843"/>
    </source>
</evidence>
<reference evidence="1 2" key="1">
    <citation type="journal article" date="2013" name="Genome Announc.">
        <title>Draft Genome Sequence of the Psychrophilic and Alkaliphilic Rhodonellum psychrophilum Strain GCM71T.</title>
        <authorList>
            <person name="Hauptmann A.L."/>
            <person name="Glaring M.A."/>
            <person name="Hallin P.F."/>
            <person name="Prieme A."/>
            <person name="Stougaard P."/>
        </authorList>
    </citation>
    <scope>NUCLEOTIDE SEQUENCE [LARGE SCALE GENOMIC DNA]</scope>
    <source>
        <strain evidence="1 2">GCM71</strain>
    </source>
</reference>
<dbReference type="Proteomes" id="UP000016843">
    <property type="component" value="Unassembled WGS sequence"/>
</dbReference>
<comment type="caution">
    <text evidence="1">The sequence shown here is derived from an EMBL/GenBank/DDBJ whole genome shotgun (WGS) entry which is preliminary data.</text>
</comment>
<evidence type="ECO:0000313" key="1">
    <source>
        <dbReference type="EMBL" id="ERM83566.1"/>
    </source>
</evidence>